<protein>
    <recommendedName>
        <fullName evidence="2">DUF393 domain-containing protein</fullName>
    </recommendedName>
</protein>
<proteinExistence type="predicted"/>
<sequence>MMITIQRKQAAPMMGRSTVAIFCLIFLLASPRESYGFSASPALPRPISWTPTSNTNHENKVVVDRVFATDQRPVMLFDGECNLCNSAVNQMIDWDPQGKLRFAALQSHVGQALLQAHGRRADDVSSIVVVTPDKGALLKSDAVLRLAQELNHPSSSWMIRPAKLGLSVMPPMLRDMLFDVVYGNRYKLMGKSDECRLDFDGEFDDRFVDDALADNQ</sequence>
<accession>A0A7S3P764</accession>
<dbReference type="Pfam" id="PF04134">
    <property type="entry name" value="DCC1-like"/>
    <property type="match status" value="1"/>
</dbReference>
<dbReference type="PANTHER" id="PTHR33639:SF2">
    <property type="entry name" value="DUF393 DOMAIN-CONTAINING PROTEIN"/>
    <property type="match status" value="1"/>
</dbReference>
<dbReference type="InterPro" id="IPR052927">
    <property type="entry name" value="DCC_oxidoreductase"/>
</dbReference>
<reference evidence="1" key="1">
    <citation type="submission" date="2021-01" db="EMBL/GenBank/DDBJ databases">
        <authorList>
            <person name="Corre E."/>
            <person name="Pelletier E."/>
            <person name="Niang G."/>
            <person name="Scheremetjew M."/>
            <person name="Finn R."/>
            <person name="Kale V."/>
            <person name="Holt S."/>
            <person name="Cochrane G."/>
            <person name="Meng A."/>
            <person name="Brown T."/>
            <person name="Cohen L."/>
        </authorList>
    </citation>
    <scope>NUCLEOTIDE SEQUENCE</scope>
    <source>
        <strain evidence="1">CCMP127</strain>
    </source>
</reference>
<dbReference type="GO" id="GO:0015035">
    <property type="term" value="F:protein-disulfide reductase activity"/>
    <property type="evidence" value="ECO:0007669"/>
    <property type="project" value="InterPro"/>
</dbReference>
<evidence type="ECO:0008006" key="2">
    <source>
        <dbReference type="Google" id="ProtNLM"/>
    </source>
</evidence>
<dbReference type="InterPro" id="IPR007263">
    <property type="entry name" value="DCC1-like"/>
</dbReference>
<name>A0A7S3P764_9STRA</name>
<dbReference type="PANTHER" id="PTHR33639">
    <property type="entry name" value="THIOL-DISULFIDE OXIDOREDUCTASE DCC"/>
    <property type="match status" value="1"/>
</dbReference>
<dbReference type="EMBL" id="HBIM01011633">
    <property type="protein sequence ID" value="CAE0412366.1"/>
    <property type="molecule type" value="Transcribed_RNA"/>
</dbReference>
<dbReference type="AlphaFoldDB" id="A0A7S3P764"/>
<organism evidence="1">
    <name type="scientific">Amphora coffeiformis</name>
    <dbReference type="NCBI Taxonomy" id="265554"/>
    <lineage>
        <taxon>Eukaryota</taxon>
        <taxon>Sar</taxon>
        <taxon>Stramenopiles</taxon>
        <taxon>Ochrophyta</taxon>
        <taxon>Bacillariophyta</taxon>
        <taxon>Bacillariophyceae</taxon>
        <taxon>Bacillariophycidae</taxon>
        <taxon>Thalassiophysales</taxon>
        <taxon>Catenulaceae</taxon>
        <taxon>Amphora</taxon>
    </lineage>
</organism>
<gene>
    <name evidence="1" type="ORF">ACOF00016_LOCUS9632</name>
</gene>
<evidence type="ECO:0000313" key="1">
    <source>
        <dbReference type="EMBL" id="CAE0412366.1"/>
    </source>
</evidence>